<dbReference type="AlphaFoldDB" id="A0A1E5T056"/>
<feature type="transmembrane region" description="Helical" evidence="6">
    <location>
        <begin position="774"/>
        <end position="797"/>
    </location>
</feature>
<feature type="transmembrane region" description="Helical" evidence="6">
    <location>
        <begin position="96"/>
        <end position="119"/>
    </location>
</feature>
<evidence type="ECO:0000256" key="3">
    <source>
        <dbReference type="ARBA" id="ARBA00022692"/>
    </source>
</evidence>
<dbReference type="PANTHER" id="PTHR30572">
    <property type="entry name" value="MEMBRANE COMPONENT OF TRANSPORTER-RELATED"/>
    <property type="match status" value="1"/>
</dbReference>
<dbReference type="InterPro" id="IPR003838">
    <property type="entry name" value="ABC3_permease_C"/>
</dbReference>
<feature type="transmembrane region" description="Helical" evidence="6">
    <location>
        <begin position="857"/>
        <end position="877"/>
    </location>
</feature>
<evidence type="ECO:0000256" key="1">
    <source>
        <dbReference type="ARBA" id="ARBA00004651"/>
    </source>
</evidence>
<comment type="subcellular location">
    <subcellularLocation>
        <location evidence="1">Cell membrane</location>
        <topology evidence="1">Multi-pass membrane protein</topology>
    </subcellularLocation>
</comment>
<keyword evidence="3 6" id="KW-0812">Transmembrane</keyword>
<dbReference type="OrthoDB" id="5933722at2"/>
<dbReference type="GO" id="GO:0005886">
    <property type="term" value="C:plasma membrane"/>
    <property type="evidence" value="ECO:0007669"/>
    <property type="project" value="UniProtKB-SubCell"/>
</dbReference>
<keyword evidence="5 6" id="KW-0472">Membrane</keyword>
<protein>
    <recommendedName>
        <fullName evidence="11">ABC3 transporter permease protein domain-containing protein</fullName>
    </recommendedName>
</protein>
<feature type="domain" description="ABC3 transporter permease C-terminal" evidence="7">
    <location>
        <begin position="774"/>
        <end position="887"/>
    </location>
</feature>
<evidence type="ECO:0000259" key="8">
    <source>
        <dbReference type="Pfam" id="PF12704"/>
    </source>
</evidence>
<evidence type="ECO:0000313" key="9">
    <source>
        <dbReference type="EMBL" id="OEK04735.1"/>
    </source>
</evidence>
<dbReference type="InterPro" id="IPR047699">
    <property type="entry name" value="Permease_put_prefix"/>
</dbReference>
<dbReference type="RefSeq" id="WP_069836240.1">
    <property type="nucleotide sequence ID" value="NZ_MDGQ01000005.1"/>
</dbReference>
<gene>
    <name evidence="9" type="ORF">BFP71_14910</name>
</gene>
<evidence type="ECO:0000256" key="4">
    <source>
        <dbReference type="ARBA" id="ARBA00022989"/>
    </source>
</evidence>
<reference evidence="9 10" key="1">
    <citation type="submission" date="2016-08" db="EMBL/GenBank/DDBJ databases">
        <title>Draft genome of Fabibacter sp. strain SK-8.</title>
        <authorList>
            <person name="Wong S.-K."/>
            <person name="Hamasaki K."/>
            <person name="Yoshizawa S."/>
        </authorList>
    </citation>
    <scope>NUCLEOTIDE SEQUENCE [LARGE SCALE GENOMIC DNA]</scope>
    <source>
        <strain evidence="9 10">SK-8</strain>
    </source>
</reference>
<dbReference type="EMBL" id="MDGQ01000005">
    <property type="protein sequence ID" value="OEK04735.1"/>
    <property type="molecule type" value="Genomic_DNA"/>
</dbReference>
<feature type="transmembrane region" description="Helical" evidence="6">
    <location>
        <begin position="818"/>
        <end position="842"/>
    </location>
</feature>
<keyword evidence="10" id="KW-1185">Reference proteome</keyword>
<organism evidence="9 10">
    <name type="scientific">Roseivirga misakiensis</name>
    <dbReference type="NCBI Taxonomy" id="1563681"/>
    <lineage>
        <taxon>Bacteria</taxon>
        <taxon>Pseudomonadati</taxon>
        <taxon>Bacteroidota</taxon>
        <taxon>Cytophagia</taxon>
        <taxon>Cytophagales</taxon>
        <taxon>Roseivirgaceae</taxon>
        <taxon>Roseivirga</taxon>
    </lineage>
</organism>
<feature type="transmembrane region" description="Helical" evidence="6">
    <location>
        <begin position="451"/>
        <end position="478"/>
    </location>
</feature>
<dbReference type="Pfam" id="PF12704">
    <property type="entry name" value="MacB_PCD"/>
    <property type="match status" value="1"/>
</dbReference>
<evidence type="ECO:0008006" key="11">
    <source>
        <dbReference type="Google" id="ProtNLM"/>
    </source>
</evidence>
<keyword evidence="4 6" id="KW-1133">Transmembrane helix</keyword>
<dbReference type="Pfam" id="PF02687">
    <property type="entry name" value="FtsX"/>
    <property type="match status" value="2"/>
</dbReference>
<evidence type="ECO:0000313" key="10">
    <source>
        <dbReference type="Proteomes" id="UP000095552"/>
    </source>
</evidence>
<evidence type="ECO:0000259" key="7">
    <source>
        <dbReference type="Pfam" id="PF02687"/>
    </source>
</evidence>
<dbReference type="InterPro" id="IPR050250">
    <property type="entry name" value="Macrolide_Exporter_MacB"/>
</dbReference>
<feature type="domain" description="ABC3 transporter permease C-terminal" evidence="7">
    <location>
        <begin position="368"/>
        <end position="483"/>
    </location>
</feature>
<feature type="domain" description="MacB-like periplasmic core" evidence="8">
    <location>
        <begin position="98"/>
        <end position="317"/>
    </location>
</feature>
<comment type="caution">
    <text evidence="9">The sequence shown here is derived from an EMBL/GenBank/DDBJ whole genome shotgun (WGS) entry which is preliminary data.</text>
</comment>
<dbReference type="PANTHER" id="PTHR30572:SF18">
    <property type="entry name" value="ABC-TYPE MACROLIDE FAMILY EXPORT SYSTEM PERMEASE COMPONENT 2"/>
    <property type="match status" value="1"/>
</dbReference>
<feature type="transmembrane region" description="Helical" evidence="6">
    <location>
        <begin position="499"/>
        <end position="522"/>
    </location>
</feature>
<dbReference type="InterPro" id="IPR025857">
    <property type="entry name" value="MacB_PCD"/>
</dbReference>
<dbReference type="Proteomes" id="UP000095552">
    <property type="component" value="Unassembled WGS sequence"/>
</dbReference>
<name>A0A1E5T056_9BACT</name>
<dbReference type="NCBIfam" id="NF038404">
    <property type="entry name" value="perm_prefix_2"/>
    <property type="match status" value="1"/>
</dbReference>
<dbReference type="GO" id="GO:0022857">
    <property type="term" value="F:transmembrane transporter activity"/>
    <property type="evidence" value="ECO:0007669"/>
    <property type="project" value="TreeGrafter"/>
</dbReference>
<feature type="transmembrane region" description="Helical" evidence="6">
    <location>
        <begin position="365"/>
        <end position="386"/>
    </location>
</feature>
<accession>A0A1E5T056</accession>
<dbReference type="STRING" id="1563681.BFP71_14910"/>
<sequence length="894" mass="100684">MSNPENISPPKWADRFLKFYCKQEFIEEIQGDAYEIFERLVAENATRKAKREYIWNVLRFFRWSNMKLNNRSNFNQLTMVKNNFKIAYRNLIRNRFYTGINLAGISLGIACFILTSLYVQEEFSFDKFHSKYDNLYRVWVHETYDDEEYKDATIPVVLGQTIKADFPEIEQTIQMIGDVGSYISDNQEKTDLYFEIVGESFLKSFDFKMLVGDKNTALSKLENIVLTEKQAMKQFGNLDVLGKTIELTVDDEQFNFLVSGVVENPPSNSSITYGSLISEANNERFLNTQTRTAWYTSSSQFYVELNSNVTVQDLESKFPEMVKKGLGDEYEEDMFIVHLQPLSDVHFNRIIEGETVSGDLRTVRILGLVGLVILLLAGINFINLAVGQSIRRAKEVGVRKVMGAHKHQLISQFLGESFLLTTVAMFLSIGVCSLLLPAFNQFADKNLTLEFSLPLITALGVSVLVIGLLSGIYPAFVLSSFNPVATLKSAKISGKGKNGLAYSLIVVQFFAAIFFVSSTIIMKNQLSYLAKKNLGFQAEGVVYMSLPRPQKFEHGMAGIMNASAQLADQFLAKLSQIPAISGATHANNFFGEDDWMTIDYADLDDNWKSLGYNTISEDFVDVFDIEIVEGKGFENATEYEKRTGFLVNESMAKMIGLETTVGGKIKSKRPFGEHQIIGVMKDFHFESLHKKIRPLLLSMNAEPVFEGVEGISMSRSARATVLLKVNLENFSDVRKEIESAWEERFAEPFDLRFIDAKLQGLYEKERNTNAMVNLIALLAITIACLGLLGLAALTIKNKYKEIGIRKVLGASSIGIFKLLYRLFMSPIIVAFVISVPLTIYVMNSWLGNFAYQINVNAYHFVIAAIGILVITLLVVSYQALKAAATNPVETIRYE</sequence>
<keyword evidence="2" id="KW-1003">Cell membrane</keyword>
<proteinExistence type="predicted"/>
<feature type="transmembrane region" description="Helical" evidence="6">
    <location>
        <begin position="418"/>
        <end position="439"/>
    </location>
</feature>
<evidence type="ECO:0000256" key="6">
    <source>
        <dbReference type="SAM" id="Phobius"/>
    </source>
</evidence>
<evidence type="ECO:0000256" key="2">
    <source>
        <dbReference type="ARBA" id="ARBA00022475"/>
    </source>
</evidence>
<evidence type="ECO:0000256" key="5">
    <source>
        <dbReference type="ARBA" id="ARBA00023136"/>
    </source>
</evidence>